<feature type="region of interest" description="Disordered" evidence="1">
    <location>
        <begin position="161"/>
        <end position="184"/>
    </location>
</feature>
<evidence type="ECO:0000256" key="1">
    <source>
        <dbReference type="SAM" id="MobiDB-lite"/>
    </source>
</evidence>
<keyword evidence="3" id="KW-1185">Reference proteome</keyword>
<reference evidence="2 3" key="1">
    <citation type="submission" date="2017-11" db="EMBL/GenBank/DDBJ databases">
        <title>The genome of Rhizophagus clarus HR1 reveals common genetic basis of auxotrophy among arbuscular mycorrhizal fungi.</title>
        <authorList>
            <person name="Kobayashi Y."/>
        </authorList>
    </citation>
    <scope>NUCLEOTIDE SEQUENCE [LARGE SCALE GENOMIC DNA]</scope>
    <source>
        <strain evidence="2 3">HR1</strain>
    </source>
</reference>
<accession>A0A2Z6QWS7</accession>
<proteinExistence type="predicted"/>
<comment type="caution">
    <text evidence="2">The sequence shown here is derived from an EMBL/GenBank/DDBJ whole genome shotgun (WGS) entry which is preliminary data.</text>
</comment>
<evidence type="ECO:0000313" key="3">
    <source>
        <dbReference type="Proteomes" id="UP000247702"/>
    </source>
</evidence>
<organism evidence="2 3">
    <name type="scientific">Rhizophagus clarus</name>
    <dbReference type="NCBI Taxonomy" id="94130"/>
    <lineage>
        <taxon>Eukaryota</taxon>
        <taxon>Fungi</taxon>
        <taxon>Fungi incertae sedis</taxon>
        <taxon>Mucoromycota</taxon>
        <taxon>Glomeromycotina</taxon>
        <taxon>Glomeromycetes</taxon>
        <taxon>Glomerales</taxon>
        <taxon>Glomeraceae</taxon>
        <taxon>Rhizophagus</taxon>
    </lineage>
</organism>
<dbReference type="EMBL" id="BEXD01001565">
    <property type="protein sequence ID" value="GBB94743.1"/>
    <property type="molecule type" value="Genomic_DNA"/>
</dbReference>
<evidence type="ECO:0000313" key="2">
    <source>
        <dbReference type="EMBL" id="GBB94743.1"/>
    </source>
</evidence>
<sequence>MIINPSLNLFVHMRQDNVVVPATNDKIIGVLFLQNGKRRSGRRDYIIFSTNGIARTRSDELFALVLKTINSLLELLVSFPSAALRHEVEPRRSIIARSHHTIHEHNDNLDREIGEFGRTRIRSFFNRHNIIAWSTFKAPFSKSRQEACQLSGCYDRTSGGMVHTKRAPDTSQNYRPLDLECGKE</sequence>
<protein>
    <submittedName>
        <fullName evidence="2">Uncharacterized protein</fullName>
    </submittedName>
</protein>
<name>A0A2Z6QWS7_9GLOM</name>
<dbReference type="AlphaFoldDB" id="A0A2Z6QWS7"/>
<gene>
    <name evidence="2" type="ORF">RclHR1_24060002</name>
</gene>
<dbReference type="Proteomes" id="UP000247702">
    <property type="component" value="Unassembled WGS sequence"/>
</dbReference>